<reference evidence="1" key="1">
    <citation type="submission" date="2021-02" db="EMBL/GenBank/DDBJ databases">
        <authorList>
            <person name="Nowell W R."/>
        </authorList>
    </citation>
    <scope>NUCLEOTIDE SEQUENCE</scope>
</reference>
<dbReference type="EMBL" id="CAJOBJ010007861">
    <property type="protein sequence ID" value="CAF4096994.1"/>
    <property type="molecule type" value="Genomic_DNA"/>
</dbReference>
<organism evidence="1 3">
    <name type="scientific">Rotaria magnacalcarata</name>
    <dbReference type="NCBI Taxonomy" id="392030"/>
    <lineage>
        <taxon>Eukaryota</taxon>
        <taxon>Metazoa</taxon>
        <taxon>Spiralia</taxon>
        <taxon>Gnathifera</taxon>
        <taxon>Rotifera</taxon>
        <taxon>Eurotatoria</taxon>
        <taxon>Bdelloidea</taxon>
        <taxon>Philodinida</taxon>
        <taxon>Philodinidae</taxon>
        <taxon>Rotaria</taxon>
    </lineage>
</organism>
<evidence type="ECO:0008006" key="4">
    <source>
        <dbReference type="Google" id="ProtNLM"/>
    </source>
</evidence>
<evidence type="ECO:0000313" key="2">
    <source>
        <dbReference type="EMBL" id="CAF4111387.1"/>
    </source>
</evidence>
<dbReference type="Proteomes" id="UP000681967">
    <property type="component" value="Unassembled WGS sequence"/>
</dbReference>
<gene>
    <name evidence="2" type="ORF">BYL167_LOCUS19612</name>
    <name evidence="1" type="ORF">GIL414_LOCUS16913</name>
</gene>
<dbReference type="PANTHER" id="PTHR47326">
    <property type="entry name" value="TRANSPOSABLE ELEMENT TC3 TRANSPOSASE-LIKE PROTEIN"/>
    <property type="match status" value="1"/>
</dbReference>
<dbReference type="GO" id="GO:0003676">
    <property type="term" value="F:nucleic acid binding"/>
    <property type="evidence" value="ECO:0007669"/>
    <property type="project" value="InterPro"/>
</dbReference>
<dbReference type="EMBL" id="CAJOBH010008376">
    <property type="protein sequence ID" value="CAF4111387.1"/>
    <property type="molecule type" value="Genomic_DNA"/>
</dbReference>
<dbReference type="InterPro" id="IPR036397">
    <property type="entry name" value="RNaseH_sf"/>
</dbReference>
<sequence length="184" mass="21601">MFTDEKIFTRNGYFNRKNDVVWANNRNDANENGGIHEREKYPVSIIVALGATWNGITVPFFFQMGERLNGKTYLDELLPFYKMEGDRLFGHQNWRFQQDGASCHTDKGPTNSPELNPLDYSIWNSIFNNVDYYKVKTINDLRREIEKATKKIDVNCVWDTISVFRRRVQSVEKHNGELIIDEHC</sequence>
<dbReference type="Proteomes" id="UP000681720">
    <property type="component" value="Unassembled WGS sequence"/>
</dbReference>
<dbReference type="Gene3D" id="3.30.420.10">
    <property type="entry name" value="Ribonuclease H-like superfamily/Ribonuclease H"/>
    <property type="match status" value="1"/>
</dbReference>
<evidence type="ECO:0000313" key="3">
    <source>
        <dbReference type="Proteomes" id="UP000681720"/>
    </source>
</evidence>
<proteinExistence type="predicted"/>
<dbReference type="PANTHER" id="PTHR47326:SF1">
    <property type="entry name" value="HTH PSQ-TYPE DOMAIN-CONTAINING PROTEIN"/>
    <property type="match status" value="1"/>
</dbReference>
<evidence type="ECO:0000313" key="1">
    <source>
        <dbReference type="EMBL" id="CAF4096994.1"/>
    </source>
</evidence>
<comment type="caution">
    <text evidence="1">The sequence shown here is derived from an EMBL/GenBank/DDBJ whole genome shotgun (WGS) entry which is preliminary data.</text>
</comment>
<name>A0A8S2QE46_9BILA</name>
<dbReference type="AlphaFoldDB" id="A0A8S2QE46"/>
<protein>
    <recommendedName>
        <fullName evidence="4">Transposase</fullName>
    </recommendedName>
</protein>
<accession>A0A8S2QE46</accession>